<reference evidence="3" key="1">
    <citation type="submission" date="2014-09" db="EMBL/GenBank/DDBJ databases">
        <authorList>
            <person name="Sharma Rahul"/>
            <person name="Thines Marco"/>
        </authorList>
    </citation>
    <scope>NUCLEOTIDE SEQUENCE [LARGE SCALE GENOMIC DNA]</scope>
</reference>
<feature type="region of interest" description="Disordered" evidence="1">
    <location>
        <begin position="66"/>
        <end position="91"/>
    </location>
</feature>
<accession>A0A0P1BSB1</accession>
<dbReference type="Proteomes" id="UP000054845">
    <property type="component" value="Unassembled WGS sequence"/>
</dbReference>
<sequence>MAPETGLQRVARDGEVRTLNMPVEGRGGAVRYSHRTAPNEVCGRAKATVATRRRAKRWRLQNDAAAAEGLAKKKKKGNKRGLEGMNNGLLM</sequence>
<proteinExistence type="predicted"/>
<organism evidence="2 3">
    <name type="scientific">Ceraceosorus bombacis</name>
    <dbReference type="NCBI Taxonomy" id="401625"/>
    <lineage>
        <taxon>Eukaryota</taxon>
        <taxon>Fungi</taxon>
        <taxon>Dikarya</taxon>
        <taxon>Basidiomycota</taxon>
        <taxon>Ustilaginomycotina</taxon>
        <taxon>Exobasidiomycetes</taxon>
        <taxon>Ceraceosorales</taxon>
        <taxon>Ceraceosoraceae</taxon>
        <taxon>Ceraceosorus</taxon>
    </lineage>
</organism>
<evidence type="ECO:0000313" key="2">
    <source>
        <dbReference type="EMBL" id="CEH19288.1"/>
    </source>
</evidence>
<name>A0A0P1BSB1_9BASI</name>
<dbReference type="AlphaFoldDB" id="A0A0P1BSB1"/>
<evidence type="ECO:0000313" key="3">
    <source>
        <dbReference type="Proteomes" id="UP000054845"/>
    </source>
</evidence>
<dbReference type="EMBL" id="CCYA01000290">
    <property type="protein sequence ID" value="CEH19288.1"/>
    <property type="molecule type" value="Genomic_DNA"/>
</dbReference>
<protein>
    <submittedName>
        <fullName evidence="2">Uncharacterized protein</fullName>
    </submittedName>
</protein>
<evidence type="ECO:0000256" key="1">
    <source>
        <dbReference type="SAM" id="MobiDB-lite"/>
    </source>
</evidence>
<keyword evidence="3" id="KW-1185">Reference proteome</keyword>